<dbReference type="AlphaFoldDB" id="A0A921FR66"/>
<comment type="caution">
    <text evidence="2">The sequence shown here is derived from an EMBL/GenBank/DDBJ whole genome shotgun (WGS) entry which is preliminary data.</text>
</comment>
<dbReference type="EMBL" id="DYXC01000169">
    <property type="protein sequence ID" value="HJF15972.1"/>
    <property type="molecule type" value="Genomic_DNA"/>
</dbReference>
<reference evidence="2" key="1">
    <citation type="journal article" date="2021" name="PeerJ">
        <title>Extensive microbial diversity within the chicken gut microbiome revealed by metagenomics and culture.</title>
        <authorList>
            <person name="Gilroy R."/>
            <person name="Ravi A."/>
            <person name="Getino M."/>
            <person name="Pursley I."/>
            <person name="Horton D.L."/>
            <person name="Alikhan N.F."/>
            <person name="Baker D."/>
            <person name="Gharbi K."/>
            <person name="Hall N."/>
            <person name="Watson M."/>
            <person name="Adriaenssens E.M."/>
            <person name="Foster-Nyarko E."/>
            <person name="Jarju S."/>
            <person name="Secka A."/>
            <person name="Antonio M."/>
            <person name="Oren A."/>
            <person name="Chaudhuri R.R."/>
            <person name="La Ragione R."/>
            <person name="Hildebrand F."/>
            <person name="Pallen M.J."/>
        </authorList>
    </citation>
    <scope>NUCLEOTIDE SEQUENCE</scope>
    <source>
        <strain evidence="2">ChiHjej13B12-14962</strain>
    </source>
</reference>
<keyword evidence="1" id="KW-0472">Membrane</keyword>
<name>A0A921FR66_9MICC</name>
<dbReference type="Gene3D" id="3.90.20.10">
    <property type="match status" value="1"/>
</dbReference>
<evidence type="ECO:0000256" key="1">
    <source>
        <dbReference type="SAM" id="Phobius"/>
    </source>
</evidence>
<keyword evidence="1" id="KW-0812">Transmembrane</keyword>
<evidence type="ECO:0000313" key="3">
    <source>
        <dbReference type="Proteomes" id="UP000703315"/>
    </source>
</evidence>
<evidence type="ECO:0008006" key="4">
    <source>
        <dbReference type="Google" id="ProtNLM"/>
    </source>
</evidence>
<evidence type="ECO:0000313" key="2">
    <source>
        <dbReference type="EMBL" id="HJF15972.1"/>
    </source>
</evidence>
<dbReference type="RefSeq" id="WP_303909081.1">
    <property type="nucleotide sequence ID" value="NZ_DYXC01000169.1"/>
</dbReference>
<feature type="transmembrane region" description="Helical" evidence="1">
    <location>
        <begin position="12"/>
        <end position="32"/>
    </location>
</feature>
<sequence length="89" mass="10124">MYMSADVITTIITAAGLLVTLSGSYFAGLAWLSRRMDTRFDKVDARFDKVAERFDKVDERIHGLEVELNEVKIAVARMEGPTPRMIYPR</sequence>
<protein>
    <recommendedName>
        <fullName evidence="4">Response regulator</fullName>
    </recommendedName>
</protein>
<reference evidence="2" key="2">
    <citation type="submission" date="2021-09" db="EMBL/GenBank/DDBJ databases">
        <authorList>
            <person name="Gilroy R."/>
        </authorList>
    </citation>
    <scope>NUCLEOTIDE SEQUENCE</scope>
    <source>
        <strain evidence="2">ChiHjej13B12-14962</strain>
    </source>
</reference>
<organism evidence="2 3">
    <name type="scientific">Enteractinococcus helveticum</name>
    <dbReference type="NCBI Taxonomy" id="1837282"/>
    <lineage>
        <taxon>Bacteria</taxon>
        <taxon>Bacillati</taxon>
        <taxon>Actinomycetota</taxon>
        <taxon>Actinomycetes</taxon>
        <taxon>Micrococcales</taxon>
        <taxon>Micrococcaceae</taxon>
    </lineage>
</organism>
<proteinExistence type="predicted"/>
<dbReference type="Proteomes" id="UP000703315">
    <property type="component" value="Unassembled WGS sequence"/>
</dbReference>
<gene>
    <name evidence="2" type="ORF">K8V32_14480</name>
</gene>
<keyword evidence="1" id="KW-1133">Transmembrane helix</keyword>
<accession>A0A921FR66</accession>